<dbReference type="EMBL" id="BAAARW010000026">
    <property type="protein sequence ID" value="GAA2442084.1"/>
    <property type="molecule type" value="Genomic_DNA"/>
</dbReference>
<comment type="caution">
    <text evidence="2">The sequence shown here is derived from an EMBL/GenBank/DDBJ whole genome shotgun (WGS) entry which is preliminary data.</text>
</comment>
<gene>
    <name evidence="2" type="ORF">GCM10010191_67980</name>
</gene>
<name>A0ABN3JXI0_9ACTN</name>
<evidence type="ECO:0000313" key="2">
    <source>
        <dbReference type="EMBL" id="GAA2442084.1"/>
    </source>
</evidence>
<feature type="region of interest" description="Disordered" evidence="1">
    <location>
        <begin position="29"/>
        <end position="69"/>
    </location>
</feature>
<reference evidence="2 3" key="1">
    <citation type="journal article" date="2019" name="Int. J. Syst. Evol. Microbiol.">
        <title>The Global Catalogue of Microorganisms (GCM) 10K type strain sequencing project: providing services to taxonomists for standard genome sequencing and annotation.</title>
        <authorList>
            <consortium name="The Broad Institute Genomics Platform"/>
            <consortium name="The Broad Institute Genome Sequencing Center for Infectious Disease"/>
            <person name="Wu L."/>
            <person name="Ma J."/>
        </authorList>
    </citation>
    <scope>NUCLEOTIDE SEQUENCE [LARGE SCALE GENOMIC DNA]</scope>
    <source>
        <strain evidence="2 3">JCM 3325</strain>
    </source>
</reference>
<dbReference type="Proteomes" id="UP001501231">
    <property type="component" value="Unassembled WGS sequence"/>
</dbReference>
<keyword evidence="3" id="KW-1185">Reference proteome</keyword>
<protein>
    <submittedName>
        <fullName evidence="2">Uncharacterized protein</fullName>
    </submittedName>
</protein>
<evidence type="ECO:0000313" key="3">
    <source>
        <dbReference type="Proteomes" id="UP001501231"/>
    </source>
</evidence>
<sequence>MMVPGPVGRGRGRPSTALPGLWAGAALRTAPKAARAKRGRPSTVRGLLWAGPATRPAPRSGALEPVKKL</sequence>
<evidence type="ECO:0000256" key="1">
    <source>
        <dbReference type="SAM" id="MobiDB-lite"/>
    </source>
</evidence>
<accession>A0ABN3JXI0</accession>
<proteinExistence type="predicted"/>
<organism evidence="2 3">
    <name type="scientific">Actinomadura vinacea</name>
    <dbReference type="NCBI Taxonomy" id="115336"/>
    <lineage>
        <taxon>Bacteria</taxon>
        <taxon>Bacillati</taxon>
        <taxon>Actinomycetota</taxon>
        <taxon>Actinomycetes</taxon>
        <taxon>Streptosporangiales</taxon>
        <taxon>Thermomonosporaceae</taxon>
        <taxon>Actinomadura</taxon>
    </lineage>
</organism>